<dbReference type="EMBL" id="PFJG01000063">
    <property type="protein sequence ID" value="PIX67820.1"/>
    <property type="molecule type" value="Genomic_DNA"/>
</dbReference>
<feature type="domain" description="ATP-grasp" evidence="2">
    <location>
        <begin position="139"/>
        <end position="352"/>
    </location>
</feature>
<dbReference type="Pfam" id="PF08443">
    <property type="entry name" value="RimK"/>
    <property type="match status" value="1"/>
</dbReference>
<evidence type="ECO:0000256" key="1">
    <source>
        <dbReference type="PROSITE-ProRule" id="PRU00409"/>
    </source>
</evidence>
<dbReference type="GO" id="GO:0005737">
    <property type="term" value="C:cytoplasm"/>
    <property type="evidence" value="ECO:0007669"/>
    <property type="project" value="TreeGrafter"/>
</dbReference>
<reference evidence="4" key="1">
    <citation type="submission" date="2017-09" db="EMBL/GenBank/DDBJ databases">
        <title>Depth-based differentiation of microbial function through sediment-hosted aquifers and enrichment of novel symbionts in the deep terrestrial subsurface.</title>
        <authorList>
            <person name="Probst A.J."/>
            <person name="Ladd B."/>
            <person name="Jarett J.K."/>
            <person name="Geller-Mcgrath D.E."/>
            <person name="Sieber C.M.K."/>
            <person name="Emerson J.B."/>
            <person name="Anantharaman K."/>
            <person name="Thomas B.C."/>
            <person name="Malmstrom R."/>
            <person name="Stieglmeier M."/>
            <person name="Klingl A."/>
            <person name="Woyke T."/>
            <person name="Ryan C.M."/>
            <person name="Banfield J.F."/>
        </authorList>
    </citation>
    <scope>NUCLEOTIDE SEQUENCE [LARGE SCALE GENOMIC DNA]</scope>
</reference>
<dbReference type="InterPro" id="IPR011761">
    <property type="entry name" value="ATP-grasp"/>
</dbReference>
<evidence type="ECO:0000259" key="2">
    <source>
        <dbReference type="PROSITE" id="PS50975"/>
    </source>
</evidence>
<evidence type="ECO:0000313" key="4">
    <source>
        <dbReference type="Proteomes" id="UP000229531"/>
    </source>
</evidence>
<dbReference type="Gene3D" id="3.30.1490.20">
    <property type="entry name" value="ATP-grasp fold, A domain"/>
    <property type="match status" value="1"/>
</dbReference>
<dbReference type="AlphaFoldDB" id="A0A2M7LIC6"/>
<dbReference type="InterPro" id="IPR013815">
    <property type="entry name" value="ATP_grasp_subdomain_1"/>
</dbReference>
<dbReference type="GO" id="GO:0046872">
    <property type="term" value="F:metal ion binding"/>
    <property type="evidence" value="ECO:0007669"/>
    <property type="project" value="InterPro"/>
</dbReference>
<evidence type="ECO:0000313" key="3">
    <source>
        <dbReference type="EMBL" id="PIX67820.1"/>
    </source>
</evidence>
<proteinExistence type="predicted"/>
<keyword evidence="1" id="KW-0547">Nucleotide-binding</keyword>
<comment type="caution">
    <text evidence="3">The sequence shown here is derived from an EMBL/GenBank/DDBJ whole genome shotgun (WGS) entry which is preliminary data.</text>
</comment>
<dbReference type="GO" id="GO:0016879">
    <property type="term" value="F:ligase activity, forming carbon-nitrogen bonds"/>
    <property type="evidence" value="ECO:0007669"/>
    <property type="project" value="TreeGrafter"/>
</dbReference>
<organism evidence="3 4">
    <name type="scientific">Candidatus Shapirobacteria bacterium CG_4_10_14_3_um_filter_35_13</name>
    <dbReference type="NCBI Taxonomy" id="1974873"/>
    <lineage>
        <taxon>Bacteria</taxon>
        <taxon>Candidatus Shapironibacteriota</taxon>
    </lineage>
</organism>
<accession>A0A2M7LIC6</accession>
<dbReference type="PANTHER" id="PTHR21621:SF0">
    <property type="entry name" value="BETA-CITRYLGLUTAMATE SYNTHASE B-RELATED"/>
    <property type="match status" value="1"/>
</dbReference>
<dbReference type="Proteomes" id="UP000229531">
    <property type="component" value="Unassembled WGS sequence"/>
</dbReference>
<keyword evidence="1" id="KW-0067">ATP-binding</keyword>
<protein>
    <recommendedName>
        <fullName evidence="2">ATP-grasp domain-containing protein</fullName>
    </recommendedName>
</protein>
<sequence length="357" mass="40809">MKNKETKIALFFGGKISRHLVLIKKAAKKLGVRLDLVSYNRVFFDTETLKVRLRKFQISTNNFQTNTKFQITNNKKNDGVDVNEYDVLFFRTTGKHWEEVDLINYQLKITNYELGKKPIIVDPIVLSGKPSMACKAYQMLTLKRSGIEVPKTVYGSLWFLYETMKQFSINNFQFPIIIKGSGGDRGTRVFKADNLEEMEKLVRELRKSETEEGKRYMLQEFIPNNGDYRVLVLGKKVLGVMKRSSQSLEEFKNNYSVGGKVELATLPQNILDLAVRAAEVCGLAVAGVDVMVKNNSKLRITNYELKNNLEKEKMSDDPKDYVVLEVNKGPQFKGFMQATGINVPEEIVKFLVSLKND</sequence>
<gene>
    <name evidence="3" type="ORF">COZ41_02915</name>
</gene>
<name>A0A2M7LIC6_9BACT</name>
<dbReference type="PANTHER" id="PTHR21621">
    <property type="entry name" value="RIBOSOMAL PROTEIN S6 MODIFICATION PROTEIN"/>
    <property type="match status" value="1"/>
</dbReference>
<dbReference type="Gene3D" id="3.30.470.20">
    <property type="entry name" value="ATP-grasp fold, B domain"/>
    <property type="match status" value="1"/>
</dbReference>
<dbReference type="GO" id="GO:0005524">
    <property type="term" value="F:ATP binding"/>
    <property type="evidence" value="ECO:0007669"/>
    <property type="project" value="UniProtKB-UniRule"/>
</dbReference>
<dbReference type="InterPro" id="IPR013651">
    <property type="entry name" value="ATP-grasp_RimK-type"/>
</dbReference>
<dbReference type="SUPFAM" id="SSF56059">
    <property type="entry name" value="Glutathione synthetase ATP-binding domain-like"/>
    <property type="match status" value="1"/>
</dbReference>
<dbReference type="PROSITE" id="PS50975">
    <property type="entry name" value="ATP_GRASP"/>
    <property type="match status" value="1"/>
</dbReference>